<evidence type="ECO:0000313" key="3">
    <source>
        <dbReference type="Proteomes" id="UP000193067"/>
    </source>
</evidence>
<feature type="compositionally biased region" description="Basic residues" evidence="1">
    <location>
        <begin position="648"/>
        <end position="657"/>
    </location>
</feature>
<feature type="compositionally biased region" description="Basic and acidic residues" evidence="1">
    <location>
        <begin position="628"/>
        <end position="644"/>
    </location>
</feature>
<reference evidence="2 3" key="1">
    <citation type="journal article" date="2015" name="Biotechnol. Biofuels">
        <title>Enhanced degradation of softwood versus hardwood by the white-rot fungus Pycnoporus coccineus.</title>
        <authorList>
            <person name="Couturier M."/>
            <person name="Navarro D."/>
            <person name="Chevret D."/>
            <person name="Henrissat B."/>
            <person name="Piumi F."/>
            <person name="Ruiz-Duenas F.J."/>
            <person name="Martinez A.T."/>
            <person name="Grigoriev I.V."/>
            <person name="Riley R."/>
            <person name="Lipzen A."/>
            <person name="Berrin J.G."/>
            <person name="Master E.R."/>
            <person name="Rosso M.N."/>
        </authorList>
    </citation>
    <scope>NUCLEOTIDE SEQUENCE [LARGE SCALE GENOMIC DNA]</scope>
    <source>
        <strain evidence="2 3">BRFM310</strain>
    </source>
</reference>
<keyword evidence="3" id="KW-1185">Reference proteome</keyword>
<dbReference type="EMBL" id="KZ084170">
    <property type="protein sequence ID" value="OSC96670.1"/>
    <property type="molecule type" value="Genomic_DNA"/>
</dbReference>
<gene>
    <name evidence="2" type="ORF">PYCCODRAFT_1472440</name>
</gene>
<organism evidence="2 3">
    <name type="scientific">Trametes coccinea (strain BRFM310)</name>
    <name type="common">Pycnoporus coccineus</name>
    <dbReference type="NCBI Taxonomy" id="1353009"/>
    <lineage>
        <taxon>Eukaryota</taxon>
        <taxon>Fungi</taxon>
        <taxon>Dikarya</taxon>
        <taxon>Basidiomycota</taxon>
        <taxon>Agaricomycotina</taxon>
        <taxon>Agaricomycetes</taxon>
        <taxon>Polyporales</taxon>
        <taxon>Polyporaceae</taxon>
        <taxon>Trametes</taxon>
    </lineage>
</organism>
<dbReference type="AlphaFoldDB" id="A0A1Y2I8J1"/>
<feature type="region of interest" description="Disordered" evidence="1">
    <location>
        <begin position="312"/>
        <end position="401"/>
    </location>
</feature>
<protein>
    <submittedName>
        <fullName evidence="2">Uncharacterized protein</fullName>
    </submittedName>
</protein>
<evidence type="ECO:0000256" key="1">
    <source>
        <dbReference type="SAM" id="MobiDB-lite"/>
    </source>
</evidence>
<evidence type="ECO:0000313" key="2">
    <source>
        <dbReference type="EMBL" id="OSC96670.1"/>
    </source>
</evidence>
<feature type="region of interest" description="Disordered" evidence="1">
    <location>
        <begin position="589"/>
        <end position="657"/>
    </location>
</feature>
<dbReference type="STRING" id="1353009.A0A1Y2I8J1"/>
<feature type="compositionally biased region" description="Low complexity" evidence="1">
    <location>
        <begin position="329"/>
        <end position="341"/>
    </location>
</feature>
<accession>A0A1Y2I8J1</accession>
<name>A0A1Y2I8J1_TRAC3</name>
<feature type="compositionally biased region" description="Low complexity" evidence="1">
    <location>
        <begin position="358"/>
        <end position="399"/>
    </location>
</feature>
<proteinExistence type="predicted"/>
<dbReference type="OrthoDB" id="2803872at2759"/>
<sequence length="657" mass="71198">MPPPKWTTDEQWTWLNARLLRWREAQKLGRTAAFLVNTYNTWAQEWSDRTLLFGEKDPLTVEEETQLGVAVKVRQKKLQIWFQNHGNRRGGGEDVKPDVVLPKAKSTRASQEIELYSKRYYDMKVKPVVEQEIEKQKRELGLVKLSPVERLQIVRRYTRELFEKESEDVQQEIKHAAIEEKVRLHALTTACKSGMPVQDEERSPEVYQHAIDNAPAMIDRVLAPIRAMMGGVMTVLWSGPMPEDGGAIGSFVVHQGQNASGHNFAQATPNFSEVFVHPHVQFAKAVFPREMRHQQALPAAVTGLNMDVSQSVKQNFSGPSKGSDALTEPSTASAPKAASAPGEVPGSSAAAISTSVPGSSSRAWAGSSASPCSNATSPPASPLPSRSPSRASSTSPVASGLPIESQKGLVALPDDDISTAAQTAVDTILVMPDIQLSNAQAMDTTITHALPTFTDIPNLTALLQSVGENTVDVTGGGLQCGYSPFYAPFPGMQNAMNGFTFPQGSYGIDAFGNMLPMPPFLYPQLPTHADATSARSEFSYQGAFDFGMGMFWPPGPDVNEQDQASLPPCGQPGITLLGTLFATTTEDIPAQPVEPSDSGGIATSTDAAIPPPLPARDRSSRIRCAPPPRDKTPELRYKVQHDQDPSQPRRKKAKVAV</sequence>
<dbReference type="Proteomes" id="UP000193067">
    <property type="component" value="Unassembled WGS sequence"/>
</dbReference>